<gene>
    <name evidence="6" type="ORF">FHR75_000295</name>
</gene>
<evidence type="ECO:0000256" key="2">
    <source>
        <dbReference type="ARBA" id="ARBA00009194"/>
    </source>
</evidence>
<proteinExistence type="inferred from homology"/>
<accession>A0A7W4XVM9</accession>
<protein>
    <recommendedName>
        <fullName evidence="8">Lipoprotein</fullName>
    </recommendedName>
</protein>
<reference evidence="6 7" key="1">
    <citation type="submission" date="2020-08" db="EMBL/GenBank/DDBJ databases">
        <title>The Agave Microbiome: Exploring the role of microbial communities in plant adaptations to desert environments.</title>
        <authorList>
            <person name="Partida-Martinez L.P."/>
        </authorList>
    </citation>
    <scope>NUCLEOTIDE SEQUENCE [LARGE SCALE GENOMIC DNA]</scope>
    <source>
        <strain evidence="6 7">AS2.23</strain>
    </source>
</reference>
<evidence type="ECO:0000256" key="4">
    <source>
        <dbReference type="SAM" id="MobiDB-lite"/>
    </source>
</evidence>
<comment type="similarity">
    <text evidence="2">Belongs to the LppX/LprAFG lipoprotein family.</text>
</comment>
<feature type="compositionally biased region" description="Low complexity" evidence="4">
    <location>
        <begin position="280"/>
        <end position="290"/>
    </location>
</feature>
<evidence type="ECO:0000256" key="3">
    <source>
        <dbReference type="ARBA" id="ARBA00022475"/>
    </source>
</evidence>
<organism evidence="6 7">
    <name type="scientific">Kineococcus radiotolerans</name>
    <dbReference type="NCBI Taxonomy" id="131568"/>
    <lineage>
        <taxon>Bacteria</taxon>
        <taxon>Bacillati</taxon>
        <taxon>Actinomycetota</taxon>
        <taxon>Actinomycetes</taxon>
        <taxon>Kineosporiales</taxon>
        <taxon>Kineosporiaceae</taxon>
        <taxon>Kineococcus</taxon>
    </lineage>
</organism>
<keyword evidence="3" id="KW-1003">Cell membrane</keyword>
<evidence type="ECO:0000313" key="6">
    <source>
        <dbReference type="EMBL" id="MBB2899507.1"/>
    </source>
</evidence>
<dbReference type="InterPro" id="IPR009830">
    <property type="entry name" value="LppX/LprAFG"/>
</dbReference>
<name>A0A7W4XVM9_KINRA</name>
<dbReference type="Gene3D" id="2.50.20.20">
    <property type="match status" value="1"/>
</dbReference>
<dbReference type="GO" id="GO:0030313">
    <property type="term" value="C:cell envelope"/>
    <property type="evidence" value="ECO:0007669"/>
    <property type="project" value="UniProtKB-SubCell"/>
</dbReference>
<comment type="subcellular location">
    <subcellularLocation>
        <location evidence="1">Cell envelope</location>
    </subcellularLocation>
</comment>
<dbReference type="PROSITE" id="PS51257">
    <property type="entry name" value="PROKAR_LIPOPROTEIN"/>
    <property type="match status" value="1"/>
</dbReference>
<evidence type="ECO:0000256" key="5">
    <source>
        <dbReference type="SAM" id="SignalP"/>
    </source>
</evidence>
<evidence type="ECO:0000256" key="1">
    <source>
        <dbReference type="ARBA" id="ARBA00004196"/>
    </source>
</evidence>
<dbReference type="Pfam" id="PF07161">
    <property type="entry name" value="LppX_LprAFG"/>
    <property type="match status" value="1"/>
</dbReference>
<dbReference type="RefSeq" id="WP_183390141.1">
    <property type="nucleotide sequence ID" value="NZ_JACHVY010000001.1"/>
</dbReference>
<feature type="signal peptide" evidence="5">
    <location>
        <begin position="1"/>
        <end position="28"/>
    </location>
</feature>
<dbReference type="Proteomes" id="UP000533269">
    <property type="component" value="Unassembled WGS sequence"/>
</dbReference>
<dbReference type="SUPFAM" id="SSF89392">
    <property type="entry name" value="Prokaryotic lipoproteins and lipoprotein localization factors"/>
    <property type="match status" value="1"/>
</dbReference>
<sequence>MNTTTRRRRRIGAIAVSGVAVLALGLGACGGGDDTAAGTSTSASPATELSAFEVVQASSQQSQEEGSARFSLTTTGTGEAAAASVTADGAFDTATGAFEATVALPAEAGGSKLTVRVADEVAYLSGAPLTAEGRWARVPLEQLGATGLDTSAMDPSRQLEQLRGVAEDVREVEPQTIRGVQAEGYAGTIDAVEALSLAPAEQQTEEARAAAAELGTIPFTLFVDEENRPVRMTQEFTVEGSTVEVSMDFYDWGSDVDVTAPDPATVGELPGLGATVSPDAAAQGPATAGA</sequence>
<dbReference type="InterPro" id="IPR029046">
    <property type="entry name" value="LolA/LolB/LppX"/>
</dbReference>
<dbReference type="AlphaFoldDB" id="A0A7W4XVM9"/>
<comment type="caution">
    <text evidence="6">The sequence shown here is derived from an EMBL/GenBank/DDBJ whole genome shotgun (WGS) entry which is preliminary data.</text>
</comment>
<evidence type="ECO:0008006" key="8">
    <source>
        <dbReference type="Google" id="ProtNLM"/>
    </source>
</evidence>
<dbReference type="EMBL" id="JACHVY010000001">
    <property type="protein sequence ID" value="MBB2899507.1"/>
    <property type="molecule type" value="Genomic_DNA"/>
</dbReference>
<keyword evidence="3" id="KW-0472">Membrane</keyword>
<reference evidence="6 7" key="2">
    <citation type="submission" date="2020-08" db="EMBL/GenBank/DDBJ databases">
        <authorList>
            <person name="Partida-Martinez L."/>
            <person name="Huntemann M."/>
            <person name="Clum A."/>
            <person name="Wang J."/>
            <person name="Palaniappan K."/>
            <person name="Ritter S."/>
            <person name="Chen I.-M."/>
            <person name="Stamatis D."/>
            <person name="Reddy T."/>
            <person name="O'Malley R."/>
            <person name="Daum C."/>
            <person name="Shapiro N."/>
            <person name="Ivanova N."/>
            <person name="Kyrpides N."/>
            <person name="Woyke T."/>
        </authorList>
    </citation>
    <scope>NUCLEOTIDE SEQUENCE [LARGE SCALE GENOMIC DNA]</scope>
    <source>
        <strain evidence="6 7">AS2.23</strain>
    </source>
</reference>
<keyword evidence="5" id="KW-0732">Signal</keyword>
<evidence type="ECO:0000313" key="7">
    <source>
        <dbReference type="Proteomes" id="UP000533269"/>
    </source>
</evidence>
<feature type="chain" id="PRO_5038809610" description="Lipoprotein" evidence="5">
    <location>
        <begin position="29"/>
        <end position="290"/>
    </location>
</feature>
<feature type="region of interest" description="Disordered" evidence="4">
    <location>
        <begin position="262"/>
        <end position="290"/>
    </location>
</feature>